<protein>
    <submittedName>
        <fullName evidence="1">Uncharacterized protein</fullName>
    </submittedName>
</protein>
<proteinExistence type="predicted"/>
<reference evidence="1" key="1">
    <citation type="submission" date="2023-07" db="EMBL/GenBank/DDBJ databases">
        <authorList>
            <person name="Xia Y."/>
        </authorList>
    </citation>
    <scope>NUCLEOTIDE SEQUENCE</scope>
    <source>
        <strain evidence="1">E</strain>
    </source>
</reference>
<name>A0AA96ETC4_9VIRU</name>
<accession>A0AA96ETC4</accession>
<organism evidence="1">
    <name type="scientific">Marseillevirus sp</name>
    <dbReference type="NCBI Taxonomy" id="2809551"/>
    <lineage>
        <taxon>Viruses</taxon>
        <taxon>Varidnaviria</taxon>
        <taxon>Bamfordvirae</taxon>
        <taxon>Nucleocytoviricota</taxon>
        <taxon>Megaviricetes</taxon>
        <taxon>Pimascovirales</taxon>
        <taxon>Pimascovirales incertae sedis</taxon>
        <taxon>Marseilleviridae</taxon>
        <taxon>Marseillevirus</taxon>
    </lineage>
</organism>
<dbReference type="EMBL" id="OR343189">
    <property type="protein sequence ID" value="WNL50511.1"/>
    <property type="molecule type" value="Genomic_DNA"/>
</dbReference>
<gene>
    <name evidence="1" type="ORF">MarDSR_472</name>
</gene>
<sequence length="98" mass="11385">MEQELFPSVYVVVSETSVRGDAKCLFFSKNIEDAVLFAKNHMNEIQESIDSEEYRTFLNKGENYYLLKTQEMGLLWDGPIAFHTRLSVQRVESVCDRV</sequence>
<evidence type="ECO:0000313" key="1">
    <source>
        <dbReference type="EMBL" id="WNL50511.1"/>
    </source>
</evidence>